<name>A0A6J5QZ60_9CAUD</name>
<evidence type="ECO:0000313" key="1">
    <source>
        <dbReference type="EMBL" id="CAB4187877.1"/>
    </source>
</evidence>
<protein>
    <submittedName>
        <fullName evidence="1">Uncharacterized protein</fullName>
    </submittedName>
</protein>
<sequence length="101" mass="11637">MAQLNLAAMTPMQLGRINAVLDKQARYQGEVRTLRDHIATLSGKKTEGDGFIDYNRRRFNSMTGQEQRAYEARLKARRYFYIDGWQVPKIVFDAVEPGPKT</sequence>
<gene>
    <name evidence="1" type="ORF">UFOVP1166_7</name>
</gene>
<reference evidence="1" key="1">
    <citation type="submission" date="2020-05" db="EMBL/GenBank/DDBJ databases">
        <authorList>
            <person name="Chiriac C."/>
            <person name="Salcher M."/>
            <person name="Ghai R."/>
            <person name="Kavagutti S V."/>
        </authorList>
    </citation>
    <scope>NUCLEOTIDE SEQUENCE</scope>
</reference>
<dbReference type="EMBL" id="LR797117">
    <property type="protein sequence ID" value="CAB4187877.1"/>
    <property type="molecule type" value="Genomic_DNA"/>
</dbReference>
<accession>A0A6J5QZ60</accession>
<proteinExistence type="predicted"/>
<organism evidence="1">
    <name type="scientific">uncultured Caudovirales phage</name>
    <dbReference type="NCBI Taxonomy" id="2100421"/>
    <lineage>
        <taxon>Viruses</taxon>
        <taxon>Duplodnaviria</taxon>
        <taxon>Heunggongvirae</taxon>
        <taxon>Uroviricota</taxon>
        <taxon>Caudoviricetes</taxon>
        <taxon>Peduoviridae</taxon>
        <taxon>Maltschvirus</taxon>
        <taxon>Maltschvirus maltsch</taxon>
    </lineage>
</organism>